<sequence>MGLPGRRRGPARAGAPGAGAGDGGHRDPDRQPRLGRPGERRPRGVRRSLRVGHRRADPGRAGLPRRPRGHLRGAGLGLGGGRADGPARRRRGRPRADDRRYRHRQRAQGHRHRALAPHGRRHHGGAGRAPGGRGLRAHPVTRALQPGRSVTVAVPASSANLGPGFDSLGLALDWVDEVTLTVLPEGCEVLVRGEGADSVPRDRTHLVVATCEQALAEHGRHLPGVRLEAHNTIPHGRGLGSSSAALVAGLLAAWALAHPGEEVDRNWLLQRAHALEGHADNVAAAIFGGLVLTWSEDLGGQAAVCPGRLDPRLRAVALVPADSVLTERARAVLPDVVPHAAAAANSGRAALLVHALAGEPRLLVPATREWLHQEQRAPLMPGSDRLRRALREAGFAALVSGAGPTLLVLLAEPEVARLQDWLATEEGTALAAGYGVHLLAPGPAARVVAARG</sequence>
<dbReference type="HAMAP" id="MF_00384">
    <property type="entry name" value="Homoser_kinase"/>
    <property type="match status" value="1"/>
</dbReference>
<dbReference type="PROSITE" id="PS00627">
    <property type="entry name" value="GHMP_KINASES_ATP"/>
    <property type="match status" value="1"/>
</dbReference>
<dbReference type="InterPro" id="IPR020568">
    <property type="entry name" value="Ribosomal_Su5_D2-typ_SF"/>
</dbReference>
<gene>
    <name evidence="13 17" type="primary">thrB</name>
    <name evidence="17" type="ORF">GC722_08485</name>
</gene>
<keyword evidence="18" id="KW-1185">Reference proteome</keyword>
<dbReference type="NCBIfam" id="TIGR00191">
    <property type="entry name" value="thrB"/>
    <property type="match status" value="1"/>
</dbReference>
<dbReference type="GO" id="GO:0004413">
    <property type="term" value="F:homoserine kinase activity"/>
    <property type="evidence" value="ECO:0007669"/>
    <property type="project" value="UniProtKB-UniRule"/>
</dbReference>
<dbReference type="InterPro" id="IPR013750">
    <property type="entry name" value="GHMP_kinase_C_dom"/>
</dbReference>
<dbReference type="InterPro" id="IPR000870">
    <property type="entry name" value="Homoserine_kinase"/>
</dbReference>
<evidence type="ECO:0000256" key="11">
    <source>
        <dbReference type="ARBA" id="ARBA00049375"/>
    </source>
</evidence>
<dbReference type="InterPro" id="IPR036554">
    <property type="entry name" value="GHMP_kinase_C_sf"/>
</dbReference>
<feature type="compositionally biased region" description="Basic residues" evidence="14">
    <location>
        <begin position="1"/>
        <end position="10"/>
    </location>
</feature>
<proteinExistence type="inferred from homology"/>
<dbReference type="AlphaFoldDB" id="A0A6A9V0Q8"/>
<evidence type="ECO:0000256" key="3">
    <source>
        <dbReference type="ARBA" id="ARBA00012078"/>
    </source>
</evidence>
<comment type="caution">
    <text evidence="17">The sequence shown here is derived from an EMBL/GenBank/DDBJ whole genome shotgun (WGS) entry which is preliminary data.</text>
</comment>
<organism evidence="17 18">
    <name type="scientific">Auraticoccus cholistanensis</name>
    <dbReference type="NCBI Taxonomy" id="2656650"/>
    <lineage>
        <taxon>Bacteria</taxon>
        <taxon>Bacillati</taxon>
        <taxon>Actinomycetota</taxon>
        <taxon>Actinomycetes</taxon>
        <taxon>Propionibacteriales</taxon>
        <taxon>Propionibacteriaceae</taxon>
        <taxon>Auraticoccus</taxon>
    </lineage>
</organism>
<keyword evidence="9 13" id="KW-0418">Kinase</keyword>
<evidence type="ECO:0000313" key="18">
    <source>
        <dbReference type="Proteomes" id="UP000435304"/>
    </source>
</evidence>
<dbReference type="Pfam" id="PF08544">
    <property type="entry name" value="GHMP_kinases_C"/>
    <property type="match status" value="1"/>
</dbReference>
<dbReference type="UniPathway" id="UPA00050">
    <property type="reaction ID" value="UER00064"/>
</dbReference>
<comment type="pathway">
    <text evidence="1 13">Amino-acid biosynthesis; L-threonine biosynthesis; L-threonine from L-aspartate: step 4/5.</text>
</comment>
<feature type="domain" description="GHMP kinase N-terminal" evidence="15">
    <location>
        <begin position="206"/>
        <end position="289"/>
    </location>
</feature>
<dbReference type="GO" id="GO:0009088">
    <property type="term" value="P:threonine biosynthetic process"/>
    <property type="evidence" value="ECO:0007669"/>
    <property type="project" value="UniProtKB-UniRule"/>
</dbReference>
<feature type="compositionally biased region" description="Basic residues" evidence="14">
    <location>
        <begin position="43"/>
        <end position="53"/>
    </location>
</feature>
<keyword evidence="8 13" id="KW-0547">Nucleotide-binding</keyword>
<evidence type="ECO:0000256" key="7">
    <source>
        <dbReference type="ARBA" id="ARBA00022697"/>
    </source>
</evidence>
<keyword evidence="5 13" id="KW-0028">Amino-acid biosynthesis</keyword>
<evidence type="ECO:0000256" key="10">
    <source>
        <dbReference type="ARBA" id="ARBA00022840"/>
    </source>
</evidence>
<evidence type="ECO:0000259" key="16">
    <source>
        <dbReference type="Pfam" id="PF08544"/>
    </source>
</evidence>
<keyword evidence="13" id="KW-0963">Cytoplasm</keyword>
<evidence type="ECO:0000256" key="6">
    <source>
        <dbReference type="ARBA" id="ARBA00022679"/>
    </source>
</evidence>
<dbReference type="EC" id="2.7.1.39" evidence="3 13"/>
<dbReference type="Pfam" id="PF00288">
    <property type="entry name" value="GHMP_kinases_N"/>
    <property type="match status" value="1"/>
</dbReference>
<dbReference type="InterPro" id="IPR006204">
    <property type="entry name" value="GHMP_kinase_N_dom"/>
</dbReference>
<dbReference type="SUPFAM" id="SSF54211">
    <property type="entry name" value="Ribosomal protein S5 domain 2-like"/>
    <property type="match status" value="1"/>
</dbReference>
<dbReference type="PANTHER" id="PTHR20861:SF1">
    <property type="entry name" value="HOMOSERINE KINASE"/>
    <property type="match status" value="1"/>
</dbReference>
<feature type="compositionally biased region" description="Basic and acidic residues" evidence="14">
    <location>
        <begin position="23"/>
        <end position="42"/>
    </location>
</feature>
<feature type="region of interest" description="Disordered" evidence="14">
    <location>
        <begin position="1"/>
        <end position="137"/>
    </location>
</feature>
<dbReference type="GO" id="GO:0005524">
    <property type="term" value="F:ATP binding"/>
    <property type="evidence" value="ECO:0007669"/>
    <property type="project" value="UniProtKB-UniRule"/>
</dbReference>
<dbReference type="GO" id="GO:0005737">
    <property type="term" value="C:cytoplasm"/>
    <property type="evidence" value="ECO:0007669"/>
    <property type="project" value="UniProtKB-SubCell"/>
</dbReference>
<accession>A0A6A9V0Q8</accession>
<evidence type="ECO:0000256" key="9">
    <source>
        <dbReference type="ARBA" id="ARBA00022777"/>
    </source>
</evidence>
<name>A0A6A9V0Q8_9ACTN</name>
<feature type="binding site" evidence="13">
    <location>
        <begin position="234"/>
        <end position="244"/>
    </location>
    <ligand>
        <name>ATP</name>
        <dbReference type="ChEBI" id="CHEBI:30616"/>
    </ligand>
</feature>
<dbReference type="PANTHER" id="PTHR20861">
    <property type="entry name" value="HOMOSERINE/4-DIPHOSPHOCYTIDYL-2-C-METHYL-D-ERYTHRITOL KINASE"/>
    <property type="match status" value="1"/>
</dbReference>
<dbReference type="EMBL" id="WPCU01000005">
    <property type="protein sequence ID" value="MVA76059.1"/>
    <property type="molecule type" value="Genomic_DNA"/>
</dbReference>
<evidence type="ECO:0000313" key="17">
    <source>
        <dbReference type="EMBL" id="MVA76059.1"/>
    </source>
</evidence>
<dbReference type="Gene3D" id="3.30.70.890">
    <property type="entry name" value="GHMP kinase, C-terminal domain"/>
    <property type="match status" value="1"/>
</dbReference>
<reference evidence="17 18" key="1">
    <citation type="submission" date="2019-12" db="EMBL/GenBank/DDBJ databases">
        <title>Auraticoccus cholistani sp. nov., an actinomycete isolated from soil of Cholistan desert.</title>
        <authorList>
            <person name="Cheema M.T."/>
        </authorList>
    </citation>
    <scope>NUCLEOTIDE SEQUENCE [LARGE SCALE GENOMIC DNA]</scope>
    <source>
        <strain evidence="17 18">F435</strain>
    </source>
</reference>
<keyword evidence="6 13" id="KW-0808">Transferase</keyword>
<evidence type="ECO:0000256" key="1">
    <source>
        <dbReference type="ARBA" id="ARBA00005015"/>
    </source>
</evidence>
<dbReference type="SUPFAM" id="SSF55060">
    <property type="entry name" value="GHMP Kinase, C-terminal domain"/>
    <property type="match status" value="1"/>
</dbReference>
<dbReference type="Proteomes" id="UP000435304">
    <property type="component" value="Unassembled WGS sequence"/>
</dbReference>
<evidence type="ECO:0000256" key="5">
    <source>
        <dbReference type="ARBA" id="ARBA00022605"/>
    </source>
</evidence>
<feature type="compositionally biased region" description="Basic residues" evidence="14">
    <location>
        <begin position="101"/>
        <end position="125"/>
    </location>
</feature>
<dbReference type="InterPro" id="IPR014721">
    <property type="entry name" value="Ribsml_uS5_D2-typ_fold_subgr"/>
</dbReference>
<evidence type="ECO:0000256" key="14">
    <source>
        <dbReference type="SAM" id="MobiDB-lite"/>
    </source>
</evidence>
<dbReference type="PRINTS" id="PR00958">
    <property type="entry name" value="HOMSERKINASE"/>
</dbReference>
<evidence type="ECO:0000256" key="8">
    <source>
        <dbReference type="ARBA" id="ARBA00022741"/>
    </source>
</evidence>
<evidence type="ECO:0000256" key="13">
    <source>
        <dbReference type="HAMAP-Rule" id="MF_00384"/>
    </source>
</evidence>
<dbReference type="Gene3D" id="3.30.230.10">
    <property type="match status" value="1"/>
</dbReference>
<comment type="function">
    <text evidence="12 13">Catalyzes the ATP-dependent phosphorylation of L-homoserine to L-homoserine phosphate.</text>
</comment>
<comment type="subcellular location">
    <subcellularLocation>
        <location evidence="13">Cytoplasm</location>
    </subcellularLocation>
</comment>
<comment type="catalytic activity">
    <reaction evidence="11 13">
        <text>L-homoserine + ATP = O-phospho-L-homoserine + ADP + H(+)</text>
        <dbReference type="Rhea" id="RHEA:13985"/>
        <dbReference type="ChEBI" id="CHEBI:15378"/>
        <dbReference type="ChEBI" id="CHEBI:30616"/>
        <dbReference type="ChEBI" id="CHEBI:57476"/>
        <dbReference type="ChEBI" id="CHEBI:57590"/>
        <dbReference type="ChEBI" id="CHEBI:456216"/>
        <dbReference type="EC" id="2.7.1.39"/>
    </reaction>
</comment>
<comment type="similarity">
    <text evidence="2 13">Belongs to the GHMP kinase family. Homoserine kinase subfamily.</text>
</comment>
<feature type="compositionally biased region" description="Gly residues" evidence="14">
    <location>
        <begin position="72"/>
        <end position="83"/>
    </location>
</feature>
<evidence type="ECO:0000256" key="2">
    <source>
        <dbReference type="ARBA" id="ARBA00007370"/>
    </source>
</evidence>
<evidence type="ECO:0000259" key="15">
    <source>
        <dbReference type="Pfam" id="PF00288"/>
    </source>
</evidence>
<keyword evidence="10 13" id="KW-0067">ATP-binding</keyword>
<feature type="domain" description="GHMP kinase C-terminal" evidence="16">
    <location>
        <begin position="369"/>
        <end position="415"/>
    </location>
</feature>
<protein>
    <recommendedName>
        <fullName evidence="4 13">Homoserine kinase</fullName>
        <shortName evidence="13">HK</shortName>
        <shortName evidence="13">HSK</shortName>
        <ecNumber evidence="3 13">2.7.1.39</ecNumber>
    </recommendedName>
</protein>
<dbReference type="InterPro" id="IPR006203">
    <property type="entry name" value="GHMP_knse_ATP-bd_CS"/>
</dbReference>
<evidence type="ECO:0000256" key="4">
    <source>
        <dbReference type="ARBA" id="ARBA00017858"/>
    </source>
</evidence>
<evidence type="ECO:0000256" key="12">
    <source>
        <dbReference type="ARBA" id="ARBA00049954"/>
    </source>
</evidence>
<keyword evidence="7 13" id="KW-0791">Threonine biosynthesis</keyword>